<evidence type="ECO:0000313" key="2">
    <source>
        <dbReference type="Proteomes" id="UP001430953"/>
    </source>
</evidence>
<organism evidence="1 2">
    <name type="scientific">Cardiocondyla obscurior</name>
    <dbReference type="NCBI Taxonomy" id="286306"/>
    <lineage>
        <taxon>Eukaryota</taxon>
        <taxon>Metazoa</taxon>
        <taxon>Ecdysozoa</taxon>
        <taxon>Arthropoda</taxon>
        <taxon>Hexapoda</taxon>
        <taxon>Insecta</taxon>
        <taxon>Pterygota</taxon>
        <taxon>Neoptera</taxon>
        <taxon>Endopterygota</taxon>
        <taxon>Hymenoptera</taxon>
        <taxon>Apocrita</taxon>
        <taxon>Aculeata</taxon>
        <taxon>Formicoidea</taxon>
        <taxon>Formicidae</taxon>
        <taxon>Myrmicinae</taxon>
        <taxon>Cardiocondyla</taxon>
    </lineage>
</organism>
<evidence type="ECO:0000313" key="1">
    <source>
        <dbReference type="EMBL" id="KAL0115428.1"/>
    </source>
</evidence>
<gene>
    <name evidence="1" type="ORF">PUN28_010744</name>
</gene>
<accession>A0AAW2FJ25</accession>
<dbReference type="EMBL" id="JADYXP020000010">
    <property type="protein sequence ID" value="KAL0115428.1"/>
    <property type="molecule type" value="Genomic_DNA"/>
</dbReference>
<dbReference type="Proteomes" id="UP001430953">
    <property type="component" value="Unassembled WGS sequence"/>
</dbReference>
<keyword evidence="2" id="KW-1185">Reference proteome</keyword>
<comment type="caution">
    <text evidence="1">The sequence shown here is derived from an EMBL/GenBank/DDBJ whole genome shotgun (WGS) entry which is preliminary data.</text>
</comment>
<proteinExistence type="predicted"/>
<dbReference type="AlphaFoldDB" id="A0AAW2FJ25"/>
<reference evidence="1 2" key="1">
    <citation type="submission" date="2023-03" db="EMBL/GenBank/DDBJ databases">
        <title>High recombination rates correlate with genetic variation in Cardiocondyla obscurior ants.</title>
        <authorList>
            <person name="Errbii M."/>
        </authorList>
    </citation>
    <scope>NUCLEOTIDE SEQUENCE [LARGE SCALE GENOMIC DNA]</scope>
    <source>
        <strain evidence="1">Alpha-2009</strain>
        <tissue evidence="1">Whole body</tissue>
    </source>
</reference>
<sequence>MAPCRNSGVLFANYIATSGKRSFRTWIRTRTCPLYRTGLPVPVWEPLPSFYRAFSGGEVSYKVRLELWKPPSAPPIRPRPVINRAHPLSTSECGLSAPALIYVGSGYQRECTSESR</sequence>
<name>A0AAW2FJ25_9HYME</name>
<protein>
    <submittedName>
        <fullName evidence="1">Uncharacterized protein</fullName>
    </submittedName>
</protein>